<dbReference type="KEGG" id="afd:Alfi_1787"/>
<evidence type="ECO:0000313" key="2">
    <source>
        <dbReference type="Proteomes" id="UP000006052"/>
    </source>
</evidence>
<accession>I3YM98</accession>
<name>I3YM98_ALIFI</name>
<dbReference type="STRING" id="679935.Alfi_1787"/>
<sequence length="51" mass="6014">MPMEDIDKNEVSDDGISDEEELLHREVIQGDADLYYLHHYLSEVFRNGDNF</sequence>
<dbReference type="HOGENOM" id="CLU_3131550_0_0_10"/>
<dbReference type="AlphaFoldDB" id="I3YM98"/>
<reference evidence="2" key="1">
    <citation type="journal article" date="2013" name="Stand. Genomic Sci.">
        <title>Complete genome sequence of the bile-resistant pigment-producing anaerobe Alistipes finegoldii type strain (AHN2437(T)).</title>
        <authorList>
            <person name="Mavromatis K."/>
            <person name="Stackebrandt E."/>
            <person name="Munk C."/>
            <person name="Lapidus A."/>
            <person name="Nolan M."/>
            <person name="Lucas S."/>
            <person name="Hammon N."/>
            <person name="Deshpande S."/>
            <person name="Cheng J.F."/>
            <person name="Tapia R."/>
            <person name="Goodwin L.A."/>
            <person name="Pitluck S."/>
            <person name="Liolios K."/>
            <person name="Pagani I."/>
            <person name="Ivanova N."/>
            <person name="Mikhailova N."/>
            <person name="Huntemann M."/>
            <person name="Pati A."/>
            <person name="Chen A."/>
            <person name="Palaniappan K."/>
            <person name="Land M."/>
            <person name="Hauser L."/>
            <person name="Rohde M."/>
            <person name="Gronow S."/>
            <person name="Goker M."/>
            <person name="Detter J.C."/>
            <person name="Bristow J."/>
            <person name="Eisen J.A."/>
            <person name="Markowitz V."/>
            <person name="Hugenholtz P."/>
            <person name="Kyrpides N.C."/>
            <person name="Klenk H.P."/>
            <person name="Woyke T."/>
        </authorList>
    </citation>
    <scope>NUCLEOTIDE SEQUENCE</scope>
    <source>
        <strain evidence="2">DSM 17242 / JCM 16770 / AHN 2437 / CCUG 46020 / CIP 107999</strain>
    </source>
</reference>
<organism evidence="1 2">
    <name type="scientific">Alistipes finegoldii (strain DSM 17242 / JCM 16770 / CCUG 46020 / CIP 107999 / KCTC 15236 / AHN 2437)</name>
    <dbReference type="NCBI Taxonomy" id="679935"/>
    <lineage>
        <taxon>Bacteria</taxon>
        <taxon>Pseudomonadati</taxon>
        <taxon>Bacteroidota</taxon>
        <taxon>Bacteroidia</taxon>
        <taxon>Bacteroidales</taxon>
        <taxon>Rikenellaceae</taxon>
        <taxon>Alistipes</taxon>
    </lineage>
</organism>
<protein>
    <submittedName>
        <fullName evidence="1">Uncharacterized protein</fullName>
    </submittedName>
</protein>
<gene>
    <name evidence="1" type="ordered locus">Alfi_1787</name>
</gene>
<dbReference type="EMBL" id="CP003274">
    <property type="protein sequence ID" value="AFL78116.1"/>
    <property type="molecule type" value="Genomic_DNA"/>
</dbReference>
<evidence type="ECO:0000313" key="1">
    <source>
        <dbReference type="EMBL" id="AFL78116.1"/>
    </source>
</evidence>
<dbReference type="Proteomes" id="UP000006052">
    <property type="component" value="Chromosome"/>
</dbReference>
<proteinExistence type="predicted"/>